<sequence>MKKTLIQLLGGAAIGAPIGFFTVSGNFALPIYEIATEMTLVFLGIAFLLLVGSLLKLAQLKQKSAQQFSGDEEDLHEQYLYTLYSDVSLASNIALILSIVAMCIGVITEQSIVILILSIFVVLLSILSTILVGTSLKYAYPNREFPSFNDNQYSKKLLEMSDEGERHVMLQGFYSAFNTANILLLASLLLLMFYSIASGESQLFAILIISLILIIVNTQYMLKVRNR</sequence>
<comment type="caution">
    <text evidence="2">The sequence shown here is derived from an EMBL/GenBank/DDBJ whole genome shotgun (WGS) entry which is preliminary data.</text>
</comment>
<evidence type="ECO:0000256" key="1">
    <source>
        <dbReference type="SAM" id="Phobius"/>
    </source>
</evidence>
<organism evidence="2 3">
    <name type="scientific">Solibacillus faecavium</name>
    <dbReference type="NCBI Taxonomy" id="2762221"/>
    <lineage>
        <taxon>Bacteria</taxon>
        <taxon>Bacillati</taxon>
        <taxon>Bacillota</taxon>
        <taxon>Bacilli</taxon>
        <taxon>Bacillales</taxon>
        <taxon>Caryophanaceae</taxon>
        <taxon>Solibacillus</taxon>
    </lineage>
</organism>
<feature type="transmembrane region" description="Helical" evidence="1">
    <location>
        <begin position="38"/>
        <end position="58"/>
    </location>
</feature>
<feature type="transmembrane region" description="Helical" evidence="1">
    <location>
        <begin position="79"/>
        <end position="107"/>
    </location>
</feature>
<feature type="transmembrane region" description="Helical" evidence="1">
    <location>
        <begin position="176"/>
        <end position="197"/>
    </location>
</feature>
<gene>
    <name evidence="2" type="ORF">H9635_12400</name>
</gene>
<evidence type="ECO:0000313" key="2">
    <source>
        <dbReference type="EMBL" id="MBD8037546.1"/>
    </source>
</evidence>
<dbReference type="Proteomes" id="UP000619101">
    <property type="component" value="Unassembled WGS sequence"/>
</dbReference>
<keyword evidence="1" id="KW-0472">Membrane</keyword>
<keyword evidence="1" id="KW-1133">Transmembrane helix</keyword>
<name>A0ABR8Y014_9BACL</name>
<keyword evidence="3" id="KW-1185">Reference proteome</keyword>
<dbReference type="EMBL" id="JACSPZ010000005">
    <property type="protein sequence ID" value="MBD8037546.1"/>
    <property type="molecule type" value="Genomic_DNA"/>
</dbReference>
<dbReference type="RefSeq" id="WP_191700623.1">
    <property type="nucleotide sequence ID" value="NZ_JACSPZ010000005.1"/>
</dbReference>
<evidence type="ECO:0000313" key="3">
    <source>
        <dbReference type="Proteomes" id="UP000619101"/>
    </source>
</evidence>
<dbReference type="InterPro" id="IPR021509">
    <property type="entry name" value="DUF3169"/>
</dbReference>
<feature type="transmembrane region" description="Helical" evidence="1">
    <location>
        <begin position="113"/>
        <end position="133"/>
    </location>
</feature>
<proteinExistence type="predicted"/>
<feature type="transmembrane region" description="Helical" evidence="1">
    <location>
        <begin position="203"/>
        <end position="222"/>
    </location>
</feature>
<keyword evidence="1" id="KW-0812">Transmembrane</keyword>
<dbReference type="Pfam" id="PF11368">
    <property type="entry name" value="DUF3169"/>
    <property type="match status" value="1"/>
</dbReference>
<accession>A0ABR8Y014</accession>
<reference evidence="2 3" key="1">
    <citation type="submission" date="2020-08" db="EMBL/GenBank/DDBJ databases">
        <title>A Genomic Blueprint of the Chicken Gut Microbiome.</title>
        <authorList>
            <person name="Gilroy R."/>
            <person name="Ravi A."/>
            <person name="Getino M."/>
            <person name="Pursley I."/>
            <person name="Horton D.L."/>
            <person name="Alikhan N.-F."/>
            <person name="Baker D."/>
            <person name="Gharbi K."/>
            <person name="Hall N."/>
            <person name="Watson M."/>
            <person name="Adriaenssens E.M."/>
            <person name="Foster-Nyarko E."/>
            <person name="Jarju S."/>
            <person name="Secka A."/>
            <person name="Antonio M."/>
            <person name="Oren A."/>
            <person name="Chaudhuri R."/>
            <person name="La Ragione R.M."/>
            <person name="Hildebrand F."/>
            <person name="Pallen M.J."/>
        </authorList>
    </citation>
    <scope>NUCLEOTIDE SEQUENCE [LARGE SCALE GENOMIC DNA]</scope>
    <source>
        <strain evidence="2 3">A46</strain>
    </source>
</reference>
<protein>
    <submittedName>
        <fullName evidence="2">DUF3169 family protein</fullName>
    </submittedName>
</protein>